<evidence type="ECO:0000313" key="1">
    <source>
        <dbReference type="EMBL" id="TWU17419.1"/>
    </source>
</evidence>
<gene>
    <name evidence="1" type="ORF">Pla52o_52230</name>
</gene>
<accession>A0A5C6C3I8</accession>
<dbReference type="AlphaFoldDB" id="A0A5C6C3I8"/>
<comment type="caution">
    <text evidence="1">The sequence shown here is derived from an EMBL/GenBank/DDBJ whole genome shotgun (WGS) entry which is preliminary data.</text>
</comment>
<sequence length="36" mass="3920">MQAIGEAGSLFRGENHLDASTLFQLAITQFAALLER</sequence>
<protein>
    <submittedName>
        <fullName evidence="1">Uncharacterized protein</fullName>
    </submittedName>
</protein>
<dbReference type="Proteomes" id="UP000316304">
    <property type="component" value="Unassembled WGS sequence"/>
</dbReference>
<reference evidence="1 2" key="1">
    <citation type="submission" date="2019-02" db="EMBL/GenBank/DDBJ databases">
        <title>Deep-cultivation of Planctomycetes and their phenomic and genomic characterization uncovers novel biology.</title>
        <authorList>
            <person name="Wiegand S."/>
            <person name="Jogler M."/>
            <person name="Boedeker C."/>
            <person name="Pinto D."/>
            <person name="Vollmers J."/>
            <person name="Rivas-Marin E."/>
            <person name="Kohn T."/>
            <person name="Peeters S.H."/>
            <person name="Heuer A."/>
            <person name="Rast P."/>
            <person name="Oberbeckmann S."/>
            <person name="Bunk B."/>
            <person name="Jeske O."/>
            <person name="Meyerdierks A."/>
            <person name="Storesund J.E."/>
            <person name="Kallscheuer N."/>
            <person name="Luecker S."/>
            <person name="Lage O.M."/>
            <person name="Pohl T."/>
            <person name="Merkel B.J."/>
            <person name="Hornburger P."/>
            <person name="Mueller R.-W."/>
            <person name="Bruemmer F."/>
            <person name="Labrenz M."/>
            <person name="Spormann A.M."/>
            <person name="Op Den Camp H."/>
            <person name="Overmann J."/>
            <person name="Amann R."/>
            <person name="Jetten M.S.M."/>
            <person name="Mascher T."/>
            <person name="Medema M.H."/>
            <person name="Devos D.P."/>
            <person name="Kaster A.-K."/>
            <person name="Ovreas L."/>
            <person name="Rohde M."/>
            <person name="Galperin M.Y."/>
            <person name="Jogler C."/>
        </authorList>
    </citation>
    <scope>NUCLEOTIDE SEQUENCE [LARGE SCALE GENOMIC DNA]</scope>
    <source>
        <strain evidence="1 2">Pla52o</strain>
    </source>
</reference>
<keyword evidence="2" id="KW-1185">Reference proteome</keyword>
<proteinExistence type="predicted"/>
<name>A0A5C6C3I8_9BACT</name>
<dbReference type="EMBL" id="SJPT01000012">
    <property type="protein sequence ID" value="TWU17419.1"/>
    <property type="molecule type" value="Genomic_DNA"/>
</dbReference>
<evidence type="ECO:0000313" key="2">
    <source>
        <dbReference type="Proteomes" id="UP000316304"/>
    </source>
</evidence>
<organism evidence="1 2">
    <name type="scientific">Novipirellula galeiformis</name>
    <dbReference type="NCBI Taxonomy" id="2528004"/>
    <lineage>
        <taxon>Bacteria</taxon>
        <taxon>Pseudomonadati</taxon>
        <taxon>Planctomycetota</taxon>
        <taxon>Planctomycetia</taxon>
        <taxon>Pirellulales</taxon>
        <taxon>Pirellulaceae</taxon>
        <taxon>Novipirellula</taxon>
    </lineage>
</organism>